<proteinExistence type="inferred from homology"/>
<comment type="catalytic activity">
    <reaction evidence="9">
        <text>a D-hexose + ATP = a D-hexose 6-phosphate + ADP + H(+)</text>
        <dbReference type="Rhea" id="RHEA:22740"/>
        <dbReference type="ChEBI" id="CHEBI:4194"/>
        <dbReference type="ChEBI" id="CHEBI:15378"/>
        <dbReference type="ChEBI" id="CHEBI:30616"/>
        <dbReference type="ChEBI" id="CHEBI:229467"/>
        <dbReference type="ChEBI" id="CHEBI:456216"/>
        <dbReference type="EC" id="2.7.1.1"/>
    </reaction>
    <physiologicalReaction direction="left-to-right" evidence="9">
        <dbReference type="Rhea" id="RHEA:22741"/>
    </physiologicalReaction>
</comment>
<dbReference type="InterPro" id="IPR001312">
    <property type="entry name" value="Hexokinase"/>
</dbReference>
<keyword evidence="8 12" id="KW-0324">Glycolysis</keyword>
<dbReference type="InterPro" id="IPR022672">
    <property type="entry name" value="Hexokinase_N"/>
</dbReference>
<dbReference type="InterPro" id="IPR022673">
    <property type="entry name" value="Hexokinase_C"/>
</dbReference>
<keyword evidence="7 12" id="KW-0067">ATP-binding</keyword>
<name>A0A6V7VN91_MELEN</name>
<organism evidence="15 16">
    <name type="scientific">Meloidogyne enterolobii</name>
    <name type="common">Root-knot nematode worm</name>
    <name type="synonym">Meloidogyne mayaguensis</name>
    <dbReference type="NCBI Taxonomy" id="390850"/>
    <lineage>
        <taxon>Eukaryota</taxon>
        <taxon>Metazoa</taxon>
        <taxon>Ecdysozoa</taxon>
        <taxon>Nematoda</taxon>
        <taxon>Chromadorea</taxon>
        <taxon>Rhabditida</taxon>
        <taxon>Tylenchina</taxon>
        <taxon>Tylenchomorpha</taxon>
        <taxon>Tylenchoidea</taxon>
        <taxon>Meloidogynidae</taxon>
        <taxon>Meloidogyninae</taxon>
        <taxon>Meloidogyne</taxon>
    </lineage>
</organism>
<dbReference type="Proteomes" id="UP000580250">
    <property type="component" value="Unassembled WGS sequence"/>
</dbReference>
<evidence type="ECO:0000256" key="6">
    <source>
        <dbReference type="ARBA" id="ARBA00022777"/>
    </source>
</evidence>
<sequence>MSTSSSLISAGIASSEDDFAEEYDTEIVKTVKNHLRAFNLTDEGLRRLMDILQTNLVAALKSEQSGMMLPTFITETNTTIKSRAIALDMGGTRLMSFVATVLKQFLAKYNLLDNNLPLGFTFSFPCHHNTNSITSASLVAWTKEFSAYGYTNEDITNLLIDACLKEDIKLGIVTIINDTVGTLLACSLENECQVGVVLATGFNVAYIEHGENVSKLKNLQKKVKEISINTEVGAFSDLEALEPYRTKFDRMLDDTTNNRRRQLFEKMVSALYLGKLFKIVVDDLFKNKLIFKGKPNIIQQLQKRNFFITPTMTEIAENYRIYDKPLGRIQQLVNTDGTSLTDCKVLAVVCNSICSRSELLAAAGVATVCRFIIGENITVGVDSSIFYSDSGLQRFEKKIECFAEADKKIRLLRINEGSGRGAAVAAALEANAIAEESLWSFCSVL</sequence>
<dbReference type="GO" id="GO:0005739">
    <property type="term" value="C:mitochondrion"/>
    <property type="evidence" value="ECO:0007669"/>
    <property type="project" value="TreeGrafter"/>
</dbReference>
<evidence type="ECO:0000256" key="1">
    <source>
        <dbReference type="ARBA" id="ARBA00004888"/>
    </source>
</evidence>
<evidence type="ECO:0000256" key="10">
    <source>
        <dbReference type="ARBA" id="ARBA00047905"/>
    </source>
</evidence>
<comment type="caution">
    <text evidence="15">The sequence shown here is derived from an EMBL/GenBank/DDBJ whole genome shotgun (WGS) entry which is preliminary data.</text>
</comment>
<dbReference type="GO" id="GO:0005524">
    <property type="term" value="F:ATP binding"/>
    <property type="evidence" value="ECO:0007669"/>
    <property type="project" value="UniProtKB-UniRule"/>
</dbReference>
<gene>
    <name evidence="15" type="ORF">MENT_LOCUS27666</name>
</gene>
<evidence type="ECO:0000256" key="3">
    <source>
        <dbReference type="ARBA" id="ARBA00009225"/>
    </source>
</evidence>
<accession>A0A6V7VN91</accession>
<dbReference type="GO" id="GO:0005829">
    <property type="term" value="C:cytosol"/>
    <property type="evidence" value="ECO:0007669"/>
    <property type="project" value="TreeGrafter"/>
</dbReference>
<dbReference type="EMBL" id="CAJEWN010000264">
    <property type="protein sequence ID" value="CAD2175908.1"/>
    <property type="molecule type" value="Genomic_DNA"/>
</dbReference>
<dbReference type="UniPathway" id="UPA00109">
    <property type="reaction ID" value="UER00180"/>
</dbReference>
<dbReference type="AlphaFoldDB" id="A0A6V7VN91"/>
<evidence type="ECO:0000259" key="13">
    <source>
        <dbReference type="Pfam" id="PF00349"/>
    </source>
</evidence>
<evidence type="ECO:0000256" key="5">
    <source>
        <dbReference type="ARBA" id="ARBA00022741"/>
    </source>
</evidence>
<dbReference type="GO" id="GO:0004340">
    <property type="term" value="F:glucokinase activity"/>
    <property type="evidence" value="ECO:0007669"/>
    <property type="project" value="TreeGrafter"/>
</dbReference>
<comment type="catalytic activity">
    <reaction evidence="11">
        <text>D-glucose + ATP = D-glucose 6-phosphate + ADP + H(+)</text>
        <dbReference type="Rhea" id="RHEA:17825"/>
        <dbReference type="ChEBI" id="CHEBI:4167"/>
        <dbReference type="ChEBI" id="CHEBI:15378"/>
        <dbReference type="ChEBI" id="CHEBI:30616"/>
        <dbReference type="ChEBI" id="CHEBI:61548"/>
        <dbReference type="ChEBI" id="CHEBI:456216"/>
        <dbReference type="EC" id="2.7.1.1"/>
    </reaction>
    <physiologicalReaction direction="left-to-right" evidence="11">
        <dbReference type="Rhea" id="RHEA:17826"/>
    </physiologicalReaction>
</comment>
<evidence type="ECO:0000313" key="15">
    <source>
        <dbReference type="EMBL" id="CAD2175908.1"/>
    </source>
</evidence>
<dbReference type="Pfam" id="PF00349">
    <property type="entry name" value="Hexokinase_1"/>
    <property type="match status" value="1"/>
</dbReference>
<dbReference type="PANTHER" id="PTHR19443:SF16">
    <property type="entry name" value="HEXOKINASE TYPE 1-RELATED"/>
    <property type="match status" value="1"/>
</dbReference>
<keyword evidence="6 12" id="KW-0418">Kinase</keyword>
<protein>
    <recommendedName>
        <fullName evidence="12">Phosphotransferase</fullName>
        <ecNumber evidence="12">2.7.1.-</ecNumber>
    </recommendedName>
</protein>
<evidence type="ECO:0000256" key="7">
    <source>
        <dbReference type="ARBA" id="ARBA00022840"/>
    </source>
</evidence>
<dbReference type="GO" id="GO:0005536">
    <property type="term" value="F:D-glucose binding"/>
    <property type="evidence" value="ECO:0007669"/>
    <property type="project" value="InterPro"/>
</dbReference>
<dbReference type="PRINTS" id="PR00475">
    <property type="entry name" value="HEXOKINASE"/>
</dbReference>
<evidence type="ECO:0000256" key="12">
    <source>
        <dbReference type="RuleBase" id="RU362007"/>
    </source>
</evidence>
<evidence type="ECO:0000256" key="2">
    <source>
        <dbReference type="ARBA" id="ARBA00005028"/>
    </source>
</evidence>
<dbReference type="UniPathway" id="UPA00242"/>
<comment type="catalytic activity">
    <reaction evidence="10">
        <text>D-fructose + ATP = D-fructose 6-phosphate + ADP + H(+)</text>
        <dbReference type="Rhea" id="RHEA:16125"/>
        <dbReference type="ChEBI" id="CHEBI:15378"/>
        <dbReference type="ChEBI" id="CHEBI:30616"/>
        <dbReference type="ChEBI" id="CHEBI:37721"/>
        <dbReference type="ChEBI" id="CHEBI:61527"/>
        <dbReference type="ChEBI" id="CHEBI:456216"/>
        <dbReference type="EC" id="2.7.1.1"/>
    </reaction>
    <physiologicalReaction direction="left-to-right" evidence="10">
        <dbReference type="Rhea" id="RHEA:16126"/>
    </physiologicalReaction>
</comment>
<comment type="similarity">
    <text evidence="3 12">Belongs to the hexokinase family.</text>
</comment>
<evidence type="ECO:0000256" key="11">
    <source>
        <dbReference type="ARBA" id="ARBA00048160"/>
    </source>
</evidence>
<dbReference type="PROSITE" id="PS51748">
    <property type="entry name" value="HEXOKINASE_2"/>
    <property type="match status" value="1"/>
</dbReference>
<evidence type="ECO:0000259" key="14">
    <source>
        <dbReference type="Pfam" id="PF03727"/>
    </source>
</evidence>
<evidence type="ECO:0000256" key="8">
    <source>
        <dbReference type="ARBA" id="ARBA00023152"/>
    </source>
</evidence>
<dbReference type="GO" id="GO:0006096">
    <property type="term" value="P:glycolytic process"/>
    <property type="evidence" value="ECO:0007669"/>
    <property type="project" value="UniProtKB-UniPathway"/>
</dbReference>
<dbReference type="PANTHER" id="PTHR19443">
    <property type="entry name" value="HEXOKINASE"/>
    <property type="match status" value="1"/>
</dbReference>
<dbReference type="GO" id="GO:0008865">
    <property type="term" value="F:fructokinase activity"/>
    <property type="evidence" value="ECO:0007669"/>
    <property type="project" value="TreeGrafter"/>
</dbReference>
<dbReference type="GO" id="GO:0001678">
    <property type="term" value="P:intracellular glucose homeostasis"/>
    <property type="evidence" value="ECO:0007669"/>
    <property type="project" value="InterPro"/>
</dbReference>
<dbReference type="EC" id="2.7.1.-" evidence="12"/>
<keyword evidence="4 12" id="KW-0808">Transferase</keyword>
<reference evidence="15 16" key="1">
    <citation type="submission" date="2020-08" db="EMBL/GenBank/DDBJ databases">
        <authorList>
            <person name="Koutsovoulos G."/>
            <person name="Danchin GJ E."/>
        </authorList>
    </citation>
    <scope>NUCLEOTIDE SEQUENCE [LARGE SCALE GENOMIC DNA]</scope>
</reference>
<feature type="domain" description="Hexokinase C-terminal" evidence="14">
    <location>
        <begin position="194"/>
        <end position="428"/>
    </location>
</feature>
<evidence type="ECO:0000313" key="16">
    <source>
        <dbReference type="Proteomes" id="UP000580250"/>
    </source>
</evidence>
<dbReference type="Gene3D" id="3.40.367.20">
    <property type="match status" value="1"/>
</dbReference>
<dbReference type="GO" id="GO:0006006">
    <property type="term" value="P:glucose metabolic process"/>
    <property type="evidence" value="ECO:0007669"/>
    <property type="project" value="TreeGrafter"/>
</dbReference>
<feature type="domain" description="Hexokinase N-terminal" evidence="13">
    <location>
        <begin position="93"/>
        <end position="187"/>
    </location>
</feature>
<dbReference type="Gene3D" id="3.30.420.40">
    <property type="match status" value="1"/>
</dbReference>
<evidence type="ECO:0000256" key="9">
    <source>
        <dbReference type="ARBA" id="ARBA00044613"/>
    </source>
</evidence>
<evidence type="ECO:0000256" key="4">
    <source>
        <dbReference type="ARBA" id="ARBA00022679"/>
    </source>
</evidence>
<dbReference type="Pfam" id="PF03727">
    <property type="entry name" value="Hexokinase_2"/>
    <property type="match status" value="1"/>
</dbReference>
<dbReference type="SUPFAM" id="SSF53067">
    <property type="entry name" value="Actin-like ATPase domain"/>
    <property type="match status" value="2"/>
</dbReference>
<dbReference type="InterPro" id="IPR043129">
    <property type="entry name" value="ATPase_NBD"/>
</dbReference>
<keyword evidence="5 12" id="KW-0547">Nucleotide-binding</keyword>
<comment type="pathway">
    <text evidence="1">Carbohydrate degradation; glycolysis; D-glyceraldehyde 3-phosphate and glycerone phosphate from D-glucose: step 1/4.</text>
</comment>
<comment type="pathway">
    <text evidence="2">Carbohydrate metabolism; hexose metabolism.</text>
</comment>
<dbReference type="OrthoDB" id="419537at2759"/>